<dbReference type="GO" id="GO:0016491">
    <property type="term" value="F:oxidoreductase activity"/>
    <property type="evidence" value="ECO:0007669"/>
    <property type="project" value="UniProtKB-KW"/>
</dbReference>
<evidence type="ECO:0000256" key="3">
    <source>
        <dbReference type="ARBA" id="ARBA00022485"/>
    </source>
</evidence>
<keyword evidence="8" id="KW-0411">Iron-sulfur</keyword>
<feature type="domain" description="Radical SAM core" evidence="11">
    <location>
        <begin position="16"/>
        <end position="293"/>
    </location>
</feature>
<dbReference type="RefSeq" id="WP_117545523.1">
    <property type="nucleotide sequence ID" value="NZ_QVLV01000024.1"/>
</dbReference>
<dbReference type="InterPro" id="IPR034457">
    <property type="entry name" value="Organic_radical-activating"/>
</dbReference>
<dbReference type="GO" id="GO:0046872">
    <property type="term" value="F:metal ion binding"/>
    <property type="evidence" value="ECO:0007669"/>
    <property type="project" value="UniProtKB-KW"/>
</dbReference>
<keyword evidence="7" id="KW-0408">Iron</keyword>
<dbReference type="InterPro" id="IPR001989">
    <property type="entry name" value="Radical_activat_CS"/>
</dbReference>
<dbReference type="CDD" id="cd01335">
    <property type="entry name" value="Radical_SAM"/>
    <property type="match status" value="1"/>
</dbReference>
<dbReference type="SUPFAM" id="SSF102114">
    <property type="entry name" value="Radical SAM enzymes"/>
    <property type="match status" value="1"/>
</dbReference>
<dbReference type="SFLD" id="SFLDG01118">
    <property type="entry name" value="activating_enzymes__group_2"/>
    <property type="match status" value="1"/>
</dbReference>
<proteinExistence type="inferred from homology"/>
<dbReference type="Pfam" id="PF04055">
    <property type="entry name" value="Radical_SAM"/>
    <property type="match status" value="1"/>
</dbReference>
<dbReference type="SFLD" id="SFLDG01066">
    <property type="entry name" value="organic_radical-activating_enz"/>
    <property type="match status" value="1"/>
</dbReference>
<organism evidence="12 13">
    <name type="scientific">Eisenbergiella massiliensis</name>
    <dbReference type="NCBI Taxonomy" id="1720294"/>
    <lineage>
        <taxon>Bacteria</taxon>
        <taxon>Bacillati</taxon>
        <taxon>Bacillota</taxon>
        <taxon>Clostridia</taxon>
        <taxon>Lachnospirales</taxon>
        <taxon>Lachnospiraceae</taxon>
        <taxon>Eisenbergiella</taxon>
    </lineage>
</organism>
<evidence type="ECO:0000313" key="13">
    <source>
        <dbReference type="Proteomes" id="UP000260812"/>
    </source>
</evidence>
<dbReference type="PROSITE" id="PS51918">
    <property type="entry name" value="RADICAL_SAM"/>
    <property type="match status" value="1"/>
</dbReference>
<dbReference type="Proteomes" id="UP000260812">
    <property type="component" value="Unassembled WGS sequence"/>
</dbReference>
<dbReference type="InterPro" id="IPR040074">
    <property type="entry name" value="BssD/PflA/YjjW"/>
</dbReference>
<protein>
    <submittedName>
        <fullName evidence="12">Glycyl-radical enzyme activating protein</fullName>
    </submittedName>
</protein>
<dbReference type="SFLD" id="SFLDS00029">
    <property type="entry name" value="Radical_SAM"/>
    <property type="match status" value="1"/>
</dbReference>
<dbReference type="PIRSF" id="PIRSF000371">
    <property type="entry name" value="PFL_act_enz"/>
    <property type="match status" value="1"/>
</dbReference>
<dbReference type="InterPro" id="IPR017896">
    <property type="entry name" value="4Fe4S_Fe-S-bd"/>
</dbReference>
<comment type="cofactor">
    <cofactor evidence="1">
        <name>[4Fe-4S] cluster</name>
        <dbReference type="ChEBI" id="CHEBI:49883"/>
    </cofactor>
</comment>
<evidence type="ECO:0000256" key="2">
    <source>
        <dbReference type="ARBA" id="ARBA00009777"/>
    </source>
</evidence>
<keyword evidence="6" id="KW-0560">Oxidoreductase</keyword>
<evidence type="ECO:0000256" key="8">
    <source>
        <dbReference type="ARBA" id="ARBA00023014"/>
    </source>
</evidence>
<evidence type="ECO:0000259" key="11">
    <source>
        <dbReference type="PROSITE" id="PS51918"/>
    </source>
</evidence>
<dbReference type="EMBL" id="QVLV01000024">
    <property type="protein sequence ID" value="RGE56494.1"/>
    <property type="molecule type" value="Genomic_DNA"/>
</dbReference>
<gene>
    <name evidence="12" type="ORF">DXC51_23680</name>
</gene>
<keyword evidence="13" id="KW-1185">Reference proteome</keyword>
<dbReference type="GeneID" id="97989772"/>
<dbReference type="PROSITE" id="PS01087">
    <property type="entry name" value="RADICAL_ACTIVATING"/>
    <property type="match status" value="1"/>
</dbReference>
<comment type="caution">
    <text evidence="12">The sequence shown here is derived from an EMBL/GenBank/DDBJ whole genome shotgun (WGS) entry which is preliminary data.</text>
</comment>
<comment type="catalytic activity">
    <reaction evidence="9">
        <text>glycyl-[protein] + reduced [flavodoxin] + S-adenosyl-L-methionine = glycin-2-yl radical-[protein] + semiquinone [flavodoxin] + 5'-deoxyadenosine + L-methionine + H(+)</text>
        <dbReference type="Rhea" id="RHEA:61976"/>
        <dbReference type="Rhea" id="RHEA-COMP:10622"/>
        <dbReference type="Rhea" id="RHEA-COMP:14480"/>
        <dbReference type="Rhea" id="RHEA-COMP:15993"/>
        <dbReference type="Rhea" id="RHEA-COMP:15994"/>
        <dbReference type="ChEBI" id="CHEBI:15378"/>
        <dbReference type="ChEBI" id="CHEBI:17319"/>
        <dbReference type="ChEBI" id="CHEBI:29947"/>
        <dbReference type="ChEBI" id="CHEBI:32722"/>
        <dbReference type="ChEBI" id="CHEBI:57618"/>
        <dbReference type="ChEBI" id="CHEBI:57844"/>
        <dbReference type="ChEBI" id="CHEBI:59789"/>
        <dbReference type="ChEBI" id="CHEBI:140311"/>
    </reaction>
</comment>
<keyword evidence="4" id="KW-0949">S-adenosyl-L-methionine</keyword>
<dbReference type="NCBIfam" id="TIGR02494">
    <property type="entry name" value="PFLE_PFLC"/>
    <property type="match status" value="1"/>
</dbReference>
<keyword evidence="5" id="KW-0479">Metal-binding</keyword>
<evidence type="ECO:0000256" key="6">
    <source>
        <dbReference type="ARBA" id="ARBA00023002"/>
    </source>
</evidence>
<feature type="domain" description="4Fe-4S ferredoxin-type" evidence="10">
    <location>
        <begin position="76"/>
        <end position="105"/>
    </location>
</feature>
<evidence type="ECO:0000259" key="10">
    <source>
        <dbReference type="PROSITE" id="PS51379"/>
    </source>
</evidence>
<dbReference type="InterPro" id="IPR012839">
    <property type="entry name" value="Organic_radical_activase"/>
</dbReference>
<evidence type="ECO:0000256" key="4">
    <source>
        <dbReference type="ARBA" id="ARBA00022691"/>
    </source>
</evidence>
<dbReference type="Gene3D" id="3.20.20.70">
    <property type="entry name" value="Aldolase class I"/>
    <property type="match status" value="1"/>
</dbReference>
<dbReference type="InterPro" id="IPR058240">
    <property type="entry name" value="rSAM_sf"/>
</dbReference>
<comment type="similarity">
    <text evidence="2">Belongs to the organic radical-activating enzymes family.</text>
</comment>
<evidence type="ECO:0000313" key="12">
    <source>
        <dbReference type="EMBL" id="RGE56494.1"/>
    </source>
</evidence>
<sequence length="301" mass="33898">MKKSGIVFDIQRFSLHDGPGIRTTVFLKGCPLRCMWCHNPESWSREPQLMFYKEKCVQCLECIRSCSKSVHLLKQGKHVLDYQKCDACGECIAHCAYGALKLSGGEMDVDTILKEVIADKSYYENSGGGLTVSGGEPMLQFPFLEALLGEAKTLGLYICLETSGFARKELFARIAGNVDLFLYDIKHINDEKHKKYTGVSNQIILDNLDYLYRMGAKIRLRCPLIPGVNDTAEHIGGIAALARKYPKLTGVELLPYHDMGKGKWNQIGKEYGLCDLKNTDQEQKDILRRHFLEAGCEVMMN</sequence>
<dbReference type="PANTHER" id="PTHR30352">
    <property type="entry name" value="PYRUVATE FORMATE-LYASE-ACTIVATING ENZYME"/>
    <property type="match status" value="1"/>
</dbReference>
<dbReference type="PANTHER" id="PTHR30352:SF4">
    <property type="entry name" value="PYRUVATE FORMATE-LYASE 2-ACTIVATING ENZYME"/>
    <property type="match status" value="1"/>
</dbReference>
<evidence type="ECO:0000256" key="5">
    <source>
        <dbReference type="ARBA" id="ARBA00022723"/>
    </source>
</evidence>
<dbReference type="PROSITE" id="PS51379">
    <property type="entry name" value="4FE4S_FER_2"/>
    <property type="match status" value="1"/>
</dbReference>
<evidence type="ECO:0000256" key="7">
    <source>
        <dbReference type="ARBA" id="ARBA00023004"/>
    </source>
</evidence>
<dbReference type="Gene3D" id="3.30.70.20">
    <property type="match status" value="1"/>
</dbReference>
<evidence type="ECO:0000256" key="9">
    <source>
        <dbReference type="ARBA" id="ARBA00047365"/>
    </source>
</evidence>
<reference evidence="12" key="1">
    <citation type="submission" date="2018-08" db="EMBL/GenBank/DDBJ databases">
        <title>A genome reference for cultivated species of the human gut microbiota.</title>
        <authorList>
            <person name="Zou Y."/>
            <person name="Xue W."/>
            <person name="Luo G."/>
        </authorList>
    </citation>
    <scope>NUCLEOTIDE SEQUENCE [LARGE SCALE GENOMIC DNA]</scope>
    <source>
        <strain evidence="12">TF05-5AC</strain>
    </source>
</reference>
<keyword evidence="3" id="KW-0004">4Fe-4S</keyword>
<dbReference type="GO" id="GO:0051539">
    <property type="term" value="F:4 iron, 4 sulfur cluster binding"/>
    <property type="evidence" value="ECO:0007669"/>
    <property type="project" value="UniProtKB-KW"/>
</dbReference>
<evidence type="ECO:0000256" key="1">
    <source>
        <dbReference type="ARBA" id="ARBA00001966"/>
    </source>
</evidence>
<name>A0A3E3HXC7_9FIRM</name>
<dbReference type="SUPFAM" id="SSF54862">
    <property type="entry name" value="4Fe-4S ferredoxins"/>
    <property type="match status" value="1"/>
</dbReference>
<dbReference type="AlphaFoldDB" id="A0A3E3HXC7"/>
<accession>A0A3E3HXC7</accession>
<dbReference type="InterPro" id="IPR007197">
    <property type="entry name" value="rSAM"/>
</dbReference>
<dbReference type="InterPro" id="IPR013785">
    <property type="entry name" value="Aldolase_TIM"/>
</dbReference>